<dbReference type="InterPro" id="IPR044440">
    <property type="entry name" value="GABAb_receptor_plant_PBP1"/>
</dbReference>
<proteinExistence type="inferred from homology"/>
<dbReference type="GO" id="GO:0015276">
    <property type="term" value="F:ligand-gated monoatomic ion channel activity"/>
    <property type="evidence" value="ECO:0007669"/>
    <property type="project" value="InterPro"/>
</dbReference>
<keyword evidence="11" id="KW-1071">Ligand-gated ion channel</keyword>
<dbReference type="Gene3D" id="3.40.190.10">
    <property type="entry name" value="Periplasmic binding protein-like II"/>
    <property type="match status" value="1"/>
</dbReference>
<evidence type="ECO:0000256" key="8">
    <source>
        <dbReference type="ARBA" id="ARBA00023136"/>
    </source>
</evidence>
<evidence type="ECO:0000256" key="11">
    <source>
        <dbReference type="ARBA" id="ARBA00023286"/>
    </source>
</evidence>
<dbReference type="Proteomes" id="UP000325577">
    <property type="component" value="Linkage Group LG19"/>
</dbReference>
<evidence type="ECO:0000313" key="17">
    <source>
        <dbReference type="Proteomes" id="UP000325577"/>
    </source>
</evidence>
<dbReference type="OrthoDB" id="5984008at2759"/>
<keyword evidence="12" id="KW-0407">Ion channel</keyword>
<sequence>MQTWQEAALVADVGNKAQVPILSFAAAAISTPRQWPFLVQMTSNVNEEIRCIAAIVRSFRWRRVIAIYGADAYGGDLGMSALLSEALQNVGSEIDYHLVLPPFSSLSDPDGLVREEVAKLTSKQSRVFIVLQTSLSLATYLFREAKQMRLMGKDTVWVITETLSGLLDSVNSSVIQSMKGAIGMKASYSEESSYFLHFRRQFRQTFHSEYPEEDSLEPGIYALRAYDSITTITKAMKRSGMLLNNILSSNFTGLSGKISFQGVVLSPSVFRIINVIGQSYKELGFLSSEFGFSRSLDFQEKGEKNRNIFNTVEVLGGLVNWPGDLNRIPKGWAMPTDAEPMKIGIPGRTSFEMFVKVEEIENSKGKNYSGFCIDVFLEVLKIMNYSLPYEFVPYNGTYDDLVNHVANGTFDAVVGDVTILANRFEHVEFSQPFAESGLTMIVPVKPQTPKAWMFLKPFTVEMWIATCLILIYTMSVVWLLERQSNPEFEGPWKHQLGTALWFTFSSLFFAHRERVHNNFTRVVVVVWLFVVLALSSSYTASLTSMFTVQKLVPDVTDIDWLKRNNATVGCDGDSFIWKYLNDVLDFKSVFQKGSPLAIDVSKAILVLSEDDTLKRMETKWFTASSSCLTPQTTIETDSVSLHSFWGLYLFSGTISTICFVLFFLHNLYEHRKEASKGLVSPKENNVQHKMVRLAQCFHNGMIKNPWRAQANLHASDVDERNSSMCENESSSKNLEQLPTSPKIGT</sequence>
<name>A0A5J5ASS9_9ASTE</name>
<keyword evidence="10" id="KW-0325">Glycoprotein</keyword>
<evidence type="ECO:0000256" key="13">
    <source>
        <dbReference type="SAM" id="MobiDB-lite"/>
    </source>
</evidence>
<evidence type="ECO:0000256" key="9">
    <source>
        <dbReference type="ARBA" id="ARBA00023170"/>
    </source>
</evidence>
<feature type="domain" description="Ionotropic glutamate receptor C-terminal" evidence="15">
    <location>
        <begin position="342"/>
        <end position="623"/>
    </location>
</feature>
<dbReference type="CDD" id="cd19990">
    <property type="entry name" value="PBP1_GABAb_receptor_plant"/>
    <property type="match status" value="1"/>
</dbReference>
<reference evidence="16 17" key="1">
    <citation type="submission" date="2019-09" db="EMBL/GenBank/DDBJ databases">
        <title>A chromosome-level genome assembly of the Chinese tupelo Nyssa sinensis.</title>
        <authorList>
            <person name="Yang X."/>
            <person name="Kang M."/>
            <person name="Yang Y."/>
            <person name="Xiong H."/>
            <person name="Wang M."/>
            <person name="Zhang Z."/>
            <person name="Wang Z."/>
            <person name="Wu H."/>
            <person name="Ma T."/>
            <person name="Liu J."/>
            <person name="Xi Z."/>
        </authorList>
    </citation>
    <scope>NUCLEOTIDE SEQUENCE [LARGE SCALE GENOMIC DNA]</scope>
    <source>
        <strain evidence="16">J267</strain>
        <tissue evidence="16">Leaf</tissue>
    </source>
</reference>
<keyword evidence="4 14" id="KW-0812">Transmembrane</keyword>
<accession>A0A5J5ASS9</accession>
<dbReference type="PANTHER" id="PTHR18966">
    <property type="entry name" value="IONOTROPIC GLUTAMATE RECEPTOR"/>
    <property type="match status" value="1"/>
</dbReference>
<evidence type="ECO:0000256" key="12">
    <source>
        <dbReference type="ARBA" id="ARBA00023303"/>
    </source>
</evidence>
<keyword evidence="7" id="KW-0406">Ion transport</keyword>
<comment type="similarity">
    <text evidence="2">Belongs to the glutamate-gated ion channel (TC 1.A.10.1) family.</text>
</comment>
<dbReference type="FunFam" id="3.40.190.10:FF:000054">
    <property type="entry name" value="Glutamate receptor"/>
    <property type="match status" value="1"/>
</dbReference>
<feature type="region of interest" description="Disordered" evidence="13">
    <location>
        <begin position="717"/>
        <end position="745"/>
    </location>
</feature>
<evidence type="ECO:0000256" key="4">
    <source>
        <dbReference type="ARBA" id="ARBA00022692"/>
    </source>
</evidence>
<dbReference type="GO" id="GO:0016020">
    <property type="term" value="C:membrane"/>
    <property type="evidence" value="ECO:0007669"/>
    <property type="project" value="UniProtKB-SubCell"/>
</dbReference>
<feature type="transmembrane region" description="Helical" evidence="14">
    <location>
        <begin position="645"/>
        <end position="668"/>
    </location>
</feature>
<comment type="subcellular location">
    <subcellularLocation>
        <location evidence="1">Membrane</location>
        <topology evidence="1">Multi-pass membrane protein</topology>
    </subcellularLocation>
</comment>
<evidence type="ECO:0000256" key="6">
    <source>
        <dbReference type="ARBA" id="ARBA00022989"/>
    </source>
</evidence>
<evidence type="ECO:0000256" key="3">
    <source>
        <dbReference type="ARBA" id="ARBA00022448"/>
    </source>
</evidence>
<keyword evidence="3" id="KW-0813">Transport</keyword>
<dbReference type="InterPro" id="IPR028082">
    <property type="entry name" value="Peripla_BP_I"/>
</dbReference>
<dbReference type="SUPFAM" id="SSF53822">
    <property type="entry name" value="Periplasmic binding protein-like I"/>
    <property type="match status" value="1"/>
</dbReference>
<keyword evidence="6 14" id="KW-1133">Transmembrane helix</keyword>
<dbReference type="SMART" id="SM00079">
    <property type="entry name" value="PBPe"/>
    <property type="match status" value="1"/>
</dbReference>
<keyword evidence="8 14" id="KW-0472">Membrane</keyword>
<evidence type="ECO:0000256" key="1">
    <source>
        <dbReference type="ARBA" id="ARBA00004141"/>
    </source>
</evidence>
<evidence type="ECO:0000256" key="5">
    <source>
        <dbReference type="ARBA" id="ARBA00022729"/>
    </source>
</evidence>
<dbReference type="Gene3D" id="3.40.50.2300">
    <property type="match status" value="1"/>
</dbReference>
<gene>
    <name evidence="16" type="ORF">F0562_032490</name>
</gene>
<dbReference type="Gene3D" id="1.10.287.70">
    <property type="match status" value="1"/>
</dbReference>
<dbReference type="InterPro" id="IPR001828">
    <property type="entry name" value="ANF_lig-bd_rcpt"/>
</dbReference>
<dbReference type="InterPro" id="IPR015683">
    <property type="entry name" value="Ionotropic_Glu_rcpt"/>
</dbReference>
<dbReference type="Pfam" id="PF01094">
    <property type="entry name" value="ANF_receptor"/>
    <property type="match status" value="1"/>
</dbReference>
<evidence type="ECO:0000256" key="14">
    <source>
        <dbReference type="SAM" id="Phobius"/>
    </source>
</evidence>
<keyword evidence="5" id="KW-0732">Signal</keyword>
<dbReference type="FunFam" id="3.40.50.2300:FF:000188">
    <property type="entry name" value="Glutamate receptor"/>
    <property type="match status" value="1"/>
</dbReference>
<feature type="transmembrane region" description="Helical" evidence="14">
    <location>
        <begin position="460"/>
        <end position="480"/>
    </location>
</feature>
<protein>
    <recommendedName>
        <fullName evidence="15">Ionotropic glutamate receptor C-terminal domain-containing protein</fullName>
    </recommendedName>
</protein>
<keyword evidence="17" id="KW-1185">Reference proteome</keyword>
<evidence type="ECO:0000259" key="15">
    <source>
        <dbReference type="SMART" id="SM00079"/>
    </source>
</evidence>
<dbReference type="Pfam" id="PF10613">
    <property type="entry name" value="Lig_chan-Glu_bd"/>
    <property type="match status" value="1"/>
</dbReference>
<evidence type="ECO:0000256" key="7">
    <source>
        <dbReference type="ARBA" id="ARBA00023065"/>
    </source>
</evidence>
<dbReference type="InterPro" id="IPR019594">
    <property type="entry name" value="Glu/Gly-bd"/>
</dbReference>
<feature type="compositionally biased region" description="Polar residues" evidence="13">
    <location>
        <begin position="722"/>
        <end position="739"/>
    </location>
</feature>
<organism evidence="16 17">
    <name type="scientific">Nyssa sinensis</name>
    <dbReference type="NCBI Taxonomy" id="561372"/>
    <lineage>
        <taxon>Eukaryota</taxon>
        <taxon>Viridiplantae</taxon>
        <taxon>Streptophyta</taxon>
        <taxon>Embryophyta</taxon>
        <taxon>Tracheophyta</taxon>
        <taxon>Spermatophyta</taxon>
        <taxon>Magnoliopsida</taxon>
        <taxon>eudicotyledons</taxon>
        <taxon>Gunneridae</taxon>
        <taxon>Pentapetalae</taxon>
        <taxon>asterids</taxon>
        <taxon>Cornales</taxon>
        <taxon>Nyssaceae</taxon>
        <taxon>Nyssa</taxon>
    </lineage>
</organism>
<dbReference type="SUPFAM" id="SSF53850">
    <property type="entry name" value="Periplasmic binding protein-like II"/>
    <property type="match status" value="1"/>
</dbReference>
<evidence type="ECO:0000313" key="16">
    <source>
        <dbReference type="EMBL" id="KAA8532457.1"/>
    </source>
</evidence>
<dbReference type="EMBL" id="CM018042">
    <property type="protein sequence ID" value="KAA8532457.1"/>
    <property type="molecule type" value="Genomic_DNA"/>
</dbReference>
<keyword evidence="9" id="KW-0675">Receptor</keyword>
<dbReference type="FunFam" id="1.10.287.70:FF:000037">
    <property type="entry name" value="Glutamate receptor"/>
    <property type="match status" value="1"/>
</dbReference>
<feature type="transmembrane region" description="Helical" evidence="14">
    <location>
        <begin position="522"/>
        <end position="540"/>
    </location>
</feature>
<evidence type="ECO:0000256" key="2">
    <source>
        <dbReference type="ARBA" id="ARBA00008685"/>
    </source>
</evidence>
<dbReference type="InterPro" id="IPR001320">
    <property type="entry name" value="Iontro_rcpt_C"/>
</dbReference>
<dbReference type="Pfam" id="PF00060">
    <property type="entry name" value="Lig_chan"/>
    <property type="match status" value="1"/>
</dbReference>
<dbReference type="AlphaFoldDB" id="A0A5J5ASS9"/>
<evidence type="ECO:0000256" key="10">
    <source>
        <dbReference type="ARBA" id="ARBA00023180"/>
    </source>
</evidence>